<dbReference type="PANTHER" id="PTHR12999:SF7">
    <property type="entry name" value="TRANSCRIPTION INITIATION FACTOR TFIID SUBUNIT 15B"/>
    <property type="match status" value="1"/>
</dbReference>
<organism evidence="4 5">
    <name type="scientific">Pycnococcus provasolii</name>
    <dbReference type="NCBI Taxonomy" id="41880"/>
    <lineage>
        <taxon>Eukaryota</taxon>
        <taxon>Viridiplantae</taxon>
        <taxon>Chlorophyta</taxon>
        <taxon>Pseudoscourfieldiophyceae</taxon>
        <taxon>Pseudoscourfieldiales</taxon>
        <taxon>Pycnococcaceae</taxon>
        <taxon>Pycnococcus</taxon>
    </lineage>
</organism>
<feature type="compositionally biased region" description="Basic and acidic residues" evidence="2">
    <location>
        <begin position="42"/>
        <end position="55"/>
    </location>
</feature>
<dbReference type="InterPro" id="IPR035979">
    <property type="entry name" value="RBD_domain_sf"/>
</dbReference>
<dbReference type="AlphaFoldDB" id="A0A830HLS1"/>
<evidence type="ECO:0000313" key="5">
    <source>
        <dbReference type="Proteomes" id="UP000660262"/>
    </source>
</evidence>
<evidence type="ECO:0000256" key="2">
    <source>
        <dbReference type="SAM" id="MobiDB-lite"/>
    </source>
</evidence>
<comment type="caution">
    <text evidence="4">The sequence shown here is derived from an EMBL/GenBank/DDBJ whole genome shotgun (WGS) entry which is preliminary data.</text>
</comment>
<dbReference type="SMART" id="SM00360">
    <property type="entry name" value="RRM"/>
    <property type="match status" value="1"/>
</dbReference>
<dbReference type="PANTHER" id="PTHR12999">
    <property type="entry name" value="ZINC FINGER RAN-BINDING DOMAIN-CONTAINING PROTEIN 2 ZRANB2-RELATED"/>
    <property type="match status" value="1"/>
</dbReference>
<dbReference type="InterPro" id="IPR000504">
    <property type="entry name" value="RRM_dom"/>
</dbReference>
<dbReference type="OrthoDB" id="76445at2759"/>
<name>A0A830HLS1_9CHLO</name>
<keyword evidence="1" id="KW-0694">RNA-binding</keyword>
<feature type="region of interest" description="Disordered" evidence="2">
    <location>
        <begin position="1"/>
        <end position="67"/>
    </location>
</feature>
<feature type="region of interest" description="Disordered" evidence="2">
    <location>
        <begin position="256"/>
        <end position="278"/>
    </location>
</feature>
<dbReference type="GO" id="GO:0003723">
    <property type="term" value="F:RNA binding"/>
    <property type="evidence" value="ECO:0007669"/>
    <property type="project" value="UniProtKB-UniRule"/>
</dbReference>
<evidence type="ECO:0000256" key="1">
    <source>
        <dbReference type="PROSITE-ProRule" id="PRU00176"/>
    </source>
</evidence>
<feature type="domain" description="RRM" evidence="3">
    <location>
        <begin position="74"/>
        <end position="165"/>
    </location>
</feature>
<protein>
    <recommendedName>
        <fullName evidence="3">RRM domain-containing protein</fullName>
    </recommendedName>
</protein>
<dbReference type="Proteomes" id="UP000660262">
    <property type="component" value="Unassembled WGS sequence"/>
</dbReference>
<feature type="region of interest" description="Disordered" evidence="2">
    <location>
        <begin position="164"/>
        <end position="205"/>
    </location>
</feature>
<gene>
    <name evidence="4" type="ORF">PPROV_000708500</name>
</gene>
<evidence type="ECO:0000313" key="4">
    <source>
        <dbReference type="EMBL" id="GHP08346.1"/>
    </source>
</evidence>
<reference evidence="4" key="1">
    <citation type="submission" date="2020-10" db="EMBL/GenBank/DDBJ databases">
        <title>Unveiling of a novel bifunctional photoreceptor, Dualchrome1, isolated from a cosmopolitan green alga.</title>
        <authorList>
            <person name="Suzuki S."/>
            <person name="Kawachi M."/>
        </authorList>
    </citation>
    <scope>NUCLEOTIDE SEQUENCE</scope>
    <source>
        <strain evidence="4">NIES 2893</strain>
    </source>
</reference>
<proteinExistence type="predicted"/>
<feature type="compositionally biased region" description="Gly residues" evidence="2">
    <location>
        <begin position="175"/>
        <end position="205"/>
    </location>
</feature>
<keyword evidence="5" id="KW-1185">Reference proteome</keyword>
<sequence length="278" mass="27346">MADAPRSRSRSRSPPRRHESYAANGPGGERHEQGGAPHLAGGRRDWKSERAHKYAQDLPPPASIGTAGATMNNTRVYLSGLAPTTTEDDVRELFGGVGVIARVRQKRGFKDQWPWAIKIYTDQDGQPKGDAVVTYEDPCAAQSAPGFFNGAVLNGATISVEMARTNQREPPPSSEGGGGYGGGGGGRGGGGGGGGRFGGGGGGGGGRFGGGRGGGGRGGGGYNGGRGGYGGGYGGGHGGGGRGGYGARGGGGYGEGGGGGYGGGGGRYGARDGGGGRW</sequence>
<dbReference type="InterPro" id="IPR012677">
    <property type="entry name" value="Nucleotide-bd_a/b_plait_sf"/>
</dbReference>
<dbReference type="Gene3D" id="3.30.70.330">
    <property type="match status" value="1"/>
</dbReference>
<dbReference type="PROSITE" id="PS50102">
    <property type="entry name" value="RRM"/>
    <property type="match status" value="1"/>
</dbReference>
<evidence type="ECO:0000259" key="3">
    <source>
        <dbReference type="PROSITE" id="PS50102"/>
    </source>
</evidence>
<dbReference type="EMBL" id="BNJQ01000020">
    <property type="protein sequence ID" value="GHP08346.1"/>
    <property type="molecule type" value="Genomic_DNA"/>
</dbReference>
<accession>A0A830HLS1</accession>
<dbReference type="SUPFAM" id="SSF54928">
    <property type="entry name" value="RNA-binding domain, RBD"/>
    <property type="match status" value="1"/>
</dbReference>